<name>A0AAU7S746_9HYPH</name>
<dbReference type="AlphaFoldDB" id="A0AAU7S746"/>
<reference evidence="2" key="1">
    <citation type="submission" date="2024-06" db="EMBL/GenBank/DDBJ databases">
        <authorList>
            <person name="Li T."/>
            <person name="Gao R."/>
        </authorList>
    </citation>
    <scope>NUCLEOTIDE SEQUENCE</scope>
    <source>
        <strain evidence="2">ZPR3</strain>
        <plasmid evidence="2">unnamed5</plasmid>
    </source>
</reference>
<dbReference type="Pfam" id="PF14690">
    <property type="entry name" value="Zn_ribbon_ISL3"/>
    <property type="match status" value="1"/>
</dbReference>
<accession>A0AAU7S746</accession>
<keyword evidence="2" id="KW-0614">Plasmid</keyword>
<sequence length="48" mass="5962">MCPDCGRRSRHRHCWHNRRLQDLPVQGQAVKIRLALNRWQCRHRKCER</sequence>
<organism evidence="2">
    <name type="scientific">Rhizobium sp. ZPR3</name>
    <dbReference type="NCBI Taxonomy" id="3158967"/>
    <lineage>
        <taxon>Bacteria</taxon>
        <taxon>Pseudomonadati</taxon>
        <taxon>Pseudomonadota</taxon>
        <taxon>Alphaproteobacteria</taxon>
        <taxon>Hyphomicrobiales</taxon>
        <taxon>Rhizobiaceae</taxon>
        <taxon>Rhizobium/Agrobacterium group</taxon>
        <taxon>Rhizobium</taxon>
    </lineage>
</organism>
<protein>
    <submittedName>
        <fullName evidence="2">Transposase family protein</fullName>
    </submittedName>
</protein>
<proteinExistence type="predicted"/>
<gene>
    <name evidence="2" type="ORF">ABM479_35650</name>
</gene>
<dbReference type="RefSeq" id="WP_349963490.1">
    <property type="nucleotide sequence ID" value="NZ_CP157965.1"/>
</dbReference>
<geneLocation type="plasmid" evidence="2">
    <name>unnamed5</name>
</geneLocation>
<feature type="domain" description="Transposase IS204/IS1001/IS1096/IS1165 zinc-finger" evidence="1">
    <location>
        <begin position="2"/>
        <end position="43"/>
    </location>
</feature>
<evidence type="ECO:0000259" key="1">
    <source>
        <dbReference type="Pfam" id="PF14690"/>
    </source>
</evidence>
<dbReference type="EMBL" id="CP157965">
    <property type="protein sequence ID" value="XBT98172.1"/>
    <property type="molecule type" value="Genomic_DNA"/>
</dbReference>
<dbReference type="InterPro" id="IPR029261">
    <property type="entry name" value="Transposase_Znf"/>
</dbReference>
<evidence type="ECO:0000313" key="2">
    <source>
        <dbReference type="EMBL" id="XBT98172.1"/>
    </source>
</evidence>